<comment type="pathway">
    <text evidence="3">Cofactor biosynthesis; thiamine diphosphate biosynthesis; 4-methyl-5-(2-phosphoethyl)-thiazole from 5-(2-hydroxyethyl)-4-methylthiazole: step 1/1.</text>
</comment>
<accession>A0A0W0ZIT3</accession>
<evidence type="ECO:0000256" key="6">
    <source>
        <dbReference type="ARBA" id="ARBA00022723"/>
    </source>
</evidence>
<keyword evidence="7" id="KW-0547">Nucleotide-binding</keyword>
<dbReference type="PRINTS" id="PR01099">
    <property type="entry name" value="HYETHTZKNASE"/>
</dbReference>
<reference evidence="12 13" key="1">
    <citation type="submission" date="2015-11" db="EMBL/GenBank/DDBJ databases">
        <title>Genomic analysis of 38 Legionella species identifies large and diverse effector repertoires.</title>
        <authorList>
            <person name="Burstein D."/>
            <person name="Amaro F."/>
            <person name="Zusman T."/>
            <person name="Lifshitz Z."/>
            <person name="Cohen O."/>
            <person name="Gilbert J.A."/>
            <person name="Pupko T."/>
            <person name="Shuman H.A."/>
            <person name="Segal G."/>
        </authorList>
    </citation>
    <scope>NUCLEOTIDE SEQUENCE [LARGE SCALE GENOMIC DNA]</scope>
    <source>
        <strain evidence="12 13">IMVS3376</strain>
    </source>
</reference>
<dbReference type="SUPFAM" id="SSF53613">
    <property type="entry name" value="Ribokinase-like"/>
    <property type="match status" value="1"/>
</dbReference>
<dbReference type="GO" id="GO:0004417">
    <property type="term" value="F:hydroxyethylthiazole kinase activity"/>
    <property type="evidence" value="ECO:0007669"/>
    <property type="project" value="UniProtKB-EC"/>
</dbReference>
<dbReference type="PATRIC" id="fig|947033.5.peg.2323"/>
<evidence type="ECO:0000256" key="4">
    <source>
        <dbReference type="ARBA" id="ARBA00012129"/>
    </source>
</evidence>
<dbReference type="Gene3D" id="3.40.1190.20">
    <property type="match status" value="1"/>
</dbReference>
<evidence type="ECO:0000256" key="5">
    <source>
        <dbReference type="ARBA" id="ARBA00022679"/>
    </source>
</evidence>
<comment type="cofactor">
    <cofactor evidence="2">
        <name>Mg(2+)</name>
        <dbReference type="ChEBI" id="CHEBI:18420"/>
    </cofactor>
</comment>
<sequence>MTPEVIEILKKIKEQKPYVLTITNYFPMGYVASGIRSVGGFPLMCNAEQEVKELLGICKSVVINLGKLDNAFIKLSNHICKIANDINLPIILDPVGAGASQYRTDTAINMIKNHRISIIRGYPNEIASLLTGELVIQNNNHMIAQNIIIEHAKSLSIKHNVAVVVSGNKHRVIDSHQMNQFNFDSDTVQKVAGIGNLLSAIISVFSAVEKDRFIAAKNAVHFYAECVGPKSSVALGPASLITGIIDQLYINSVKAQLFPH</sequence>
<keyword evidence="9" id="KW-0067">ATP-binding</keyword>
<dbReference type="STRING" id="947033.Lste_2193"/>
<evidence type="ECO:0000256" key="11">
    <source>
        <dbReference type="ARBA" id="ARBA00022977"/>
    </source>
</evidence>
<dbReference type="OrthoDB" id="8909021at2"/>
<dbReference type="EMBL" id="LNYY01000019">
    <property type="protein sequence ID" value="KTD69035.1"/>
    <property type="molecule type" value="Genomic_DNA"/>
</dbReference>
<evidence type="ECO:0000313" key="13">
    <source>
        <dbReference type="Proteomes" id="UP000054926"/>
    </source>
</evidence>
<protein>
    <recommendedName>
        <fullName evidence="4">hydroxyethylthiazole kinase</fullName>
        <ecNumber evidence="4">2.7.1.50</ecNumber>
    </recommendedName>
</protein>
<keyword evidence="8 12" id="KW-0418">Kinase</keyword>
<gene>
    <name evidence="12" type="ORF">Lste_2193</name>
</gene>
<organism evidence="12 13">
    <name type="scientific">Legionella steelei</name>
    <dbReference type="NCBI Taxonomy" id="947033"/>
    <lineage>
        <taxon>Bacteria</taxon>
        <taxon>Pseudomonadati</taxon>
        <taxon>Pseudomonadota</taxon>
        <taxon>Gammaproteobacteria</taxon>
        <taxon>Legionellales</taxon>
        <taxon>Legionellaceae</taxon>
        <taxon>Legionella</taxon>
    </lineage>
</organism>
<proteinExistence type="predicted"/>
<evidence type="ECO:0000256" key="7">
    <source>
        <dbReference type="ARBA" id="ARBA00022741"/>
    </source>
</evidence>
<evidence type="ECO:0000256" key="10">
    <source>
        <dbReference type="ARBA" id="ARBA00022842"/>
    </source>
</evidence>
<dbReference type="RefSeq" id="WP_058510992.1">
    <property type="nucleotide sequence ID" value="NZ_DAIOMV010000019.1"/>
</dbReference>
<dbReference type="AlphaFoldDB" id="A0A0W0ZIT3"/>
<dbReference type="UniPathway" id="UPA00060">
    <property type="reaction ID" value="UER00139"/>
</dbReference>
<dbReference type="EC" id="2.7.1.50" evidence="4"/>
<evidence type="ECO:0000256" key="3">
    <source>
        <dbReference type="ARBA" id="ARBA00004868"/>
    </source>
</evidence>
<evidence type="ECO:0000256" key="8">
    <source>
        <dbReference type="ARBA" id="ARBA00022777"/>
    </source>
</evidence>
<dbReference type="InterPro" id="IPR029056">
    <property type="entry name" value="Ribokinase-like"/>
</dbReference>
<keyword evidence="6" id="KW-0479">Metal-binding</keyword>
<dbReference type="GO" id="GO:0000287">
    <property type="term" value="F:magnesium ion binding"/>
    <property type="evidence" value="ECO:0007669"/>
    <property type="project" value="InterPro"/>
</dbReference>
<evidence type="ECO:0000256" key="2">
    <source>
        <dbReference type="ARBA" id="ARBA00001946"/>
    </source>
</evidence>
<keyword evidence="13" id="KW-1185">Reference proteome</keyword>
<evidence type="ECO:0000256" key="1">
    <source>
        <dbReference type="ARBA" id="ARBA00001771"/>
    </source>
</evidence>
<dbReference type="PIRSF" id="PIRSF000513">
    <property type="entry name" value="Thz_kinase"/>
    <property type="match status" value="1"/>
</dbReference>
<keyword evidence="10" id="KW-0460">Magnesium</keyword>
<dbReference type="GO" id="GO:0005524">
    <property type="term" value="F:ATP binding"/>
    <property type="evidence" value="ECO:0007669"/>
    <property type="project" value="UniProtKB-KW"/>
</dbReference>
<dbReference type="Pfam" id="PF02110">
    <property type="entry name" value="HK"/>
    <property type="match status" value="1"/>
</dbReference>
<keyword evidence="11" id="KW-0784">Thiamine biosynthesis</keyword>
<name>A0A0W0ZIT3_9GAMM</name>
<dbReference type="GO" id="GO:0009229">
    <property type="term" value="P:thiamine diphosphate biosynthetic process"/>
    <property type="evidence" value="ECO:0007669"/>
    <property type="project" value="UniProtKB-UniPathway"/>
</dbReference>
<evidence type="ECO:0000256" key="9">
    <source>
        <dbReference type="ARBA" id="ARBA00022840"/>
    </source>
</evidence>
<dbReference type="Proteomes" id="UP000054926">
    <property type="component" value="Unassembled WGS sequence"/>
</dbReference>
<comment type="catalytic activity">
    <reaction evidence="1">
        <text>5-(2-hydroxyethyl)-4-methylthiazole + ATP = 4-methyl-5-(2-phosphooxyethyl)-thiazole + ADP + H(+)</text>
        <dbReference type="Rhea" id="RHEA:24212"/>
        <dbReference type="ChEBI" id="CHEBI:15378"/>
        <dbReference type="ChEBI" id="CHEBI:17957"/>
        <dbReference type="ChEBI" id="CHEBI:30616"/>
        <dbReference type="ChEBI" id="CHEBI:58296"/>
        <dbReference type="ChEBI" id="CHEBI:456216"/>
        <dbReference type="EC" id="2.7.1.50"/>
    </reaction>
</comment>
<keyword evidence="5 12" id="KW-0808">Transferase</keyword>
<comment type="caution">
    <text evidence="12">The sequence shown here is derived from an EMBL/GenBank/DDBJ whole genome shotgun (WGS) entry which is preliminary data.</text>
</comment>
<evidence type="ECO:0000313" key="12">
    <source>
        <dbReference type="EMBL" id="KTD69035.1"/>
    </source>
</evidence>
<dbReference type="InterPro" id="IPR000417">
    <property type="entry name" value="Hyethyz_kinase"/>
</dbReference>
<dbReference type="GO" id="GO:0009228">
    <property type="term" value="P:thiamine biosynthetic process"/>
    <property type="evidence" value="ECO:0007669"/>
    <property type="project" value="UniProtKB-KW"/>
</dbReference>